<dbReference type="Proteomes" id="UP000180175">
    <property type="component" value="Chromosome"/>
</dbReference>
<proteinExistence type="predicted"/>
<name>A0AC62A3X6_9BACI</name>
<evidence type="ECO:0000313" key="2">
    <source>
        <dbReference type="Proteomes" id="UP000180175"/>
    </source>
</evidence>
<evidence type="ECO:0000313" key="1">
    <source>
        <dbReference type="EMBL" id="XRP48389.1"/>
    </source>
</evidence>
<keyword evidence="2" id="KW-1185">Reference proteome</keyword>
<sequence>MLYTIYADRILSNAWVLQQDGTFKEKDRNDLDQENDYVFSSEEAAQEWLSTKEELLVNGKMVEVDKLIYGPEDISFYVQAHRLEKPKQAYPTKEELATLILNGNDSEHNSLVIDFDGKAHLIPLKGRMPNSLTGYAVRFETFGAENGYVGTEKSLNHLDHTYQCLLEGWLDHLVYGSTSYRDYSENEFTVEELLKQIENEINKYN</sequence>
<dbReference type="EMBL" id="CP063356">
    <property type="protein sequence ID" value="XRP48389.1"/>
    <property type="molecule type" value="Genomic_DNA"/>
</dbReference>
<organism evidence="1 2">
    <name type="scientific">Anaerobacillus isosaccharinicus</name>
    <dbReference type="NCBI Taxonomy" id="1532552"/>
    <lineage>
        <taxon>Bacteria</taxon>
        <taxon>Bacillati</taxon>
        <taxon>Bacillota</taxon>
        <taxon>Bacilli</taxon>
        <taxon>Bacillales</taxon>
        <taxon>Bacillaceae</taxon>
        <taxon>Anaerobacillus</taxon>
    </lineage>
</organism>
<gene>
    <name evidence="1" type="ORF">AWH56_26395</name>
</gene>
<reference evidence="1 2" key="1">
    <citation type="journal article" date="2017" name="Genome Announc.">
        <title>Draft Genome Sequences of Four Alkaliphilic Bacteria Belonging to the Anaerobacillus Genus.</title>
        <authorList>
            <person name="Bassil N.M."/>
            <person name="Lloyd J.R."/>
        </authorList>
    </citation>
    <scope>NUCLEOTIDE SEQUENCE [LARGE SCALE GENOMIC DNA]</scope>
    <source>
        <strain evidence="1 2">NB2006</strain>
    </source>
</reference>
<protein>
    <submittedName>
        <fullName evidence="1">Uncharacterized protein</fullName>
    </submittedName>
</protein>
<reference evidence="1 2" key="2">
    <citation type="journal article" date="2019" name="Int. J. Syst. Evol. Microbiol.">
        <title>Anaerobacillus isosaccharinicus sp. nov., an alkaliphilic bacterium which degrades isosaccharinic acid.</title>
        <authorList>
            <person name="Bassil N.M."/>
            <person name="Lloyd J.R."/>
        </authorList>
    </citation>
    <scope>NUCLEOTIDE SEQUENCE [LARGE SCALE GENOMIC DNA]</scope>
    <source>
        <strain evidence="1 2">NB2006</strain>
    </source>
</reference>
<accession>A0AC62A3X6</accession>